<sequence>MKLVMDEKVKHRLIGLAVIISLGAIFAPALIKKSSQNPESNFSVKVKLPPKPISPDVVVTEEKEVFKTIKIAKAEIPPVSTENQLPNVVKAEPISSDSKPNQASEIAKIETERASSIQLESAKLAVNKAANTTAKKVITLAATKPSKVAPIITAKNGTSSKTNPVSKAANTRSAPKREVYAVQLASFAQISNAQALVNRLQSKGYKANYVKSKGGNGVLYKVFVGHSPVREDVIKLKTLLASSMQLNGLIVNTGVS</sequence>
<dbReference type="PANTHER" id="PTHR38687:SF1">
    <property type="entry name" value="CELL DIVISION PROTEIN DEDD"/>
    <property type="match status" value="1"/>
</dbReference>
<feature type="transmembrane region" description="Helical" evidence="1">
    <location>
        <begin position="12"/>
        <end position="31"/>
    </location>
</feature>
<organism evidence="3 4">
    <name type="scientific">Legionella norrlandica</name>
    <dbReference type="NCBI Taxonomy" id="1498499"/>
    <lineage>
        <taxon>Bacteria</taxon>
        <taxon>Pseudomonadati</taxon>
        <taxon>Pseudomonadota</taxon>
        <taxon>Gammaproteobacteria</taxon>
        <taxon>Legionellales</taxon>
        <taxon>Legionellaceae</taxon>
        <taxon>Legionella</taxon>
    </lineage>
</organism>
<dbReference type="GO" id="GO:0032153">
    <property type="term" value="C:cell division site"/>
    <property type="evidence" value="ECO:0007669"/>
    <property type="project" value="TreeGrafter"/>
</dbReference>
<dbReference type="Gene3D" id="3.30.70.1070">
    <property type="entry name" value="Sporulation related repeat"/>
    <property type="match status" value="1"/>
</dbReference>
<gene>
    <name evidence="3" type="ORF">EP47_05720</name>
</gene>
<protein>
    <submittedName>
        <fullName evidence="3">Sporulation protein</fullName>
    </submittedName>
</protein>
<dbReference type="PROSITE" id="PS51724">
    <property type="entry name" value="SPOR"/>
    <property type="match status" value="1"/>
</dbReference>
<dbReference type="GO" id="GO:0032506">
    <property type="term" value="P:cytokinetic process"/>
    <property type="evidence" value="ECO:0007669"/>
    <property type="project" value="TreeGrafter"/>
</dbReference>
<keyword evidence="1" id="KW-0812">Transmembrane</keyword>
<feature type="domain" description="SPOR" evidence="2">
    <location>
        <begin position="174"/>
        <end position="253"/>
    </location>
</feature>
<comment type="caution">
    <text evidence="3">The sequence shown here is derived from an EMBL/GenBank/DDBJ whole genome shotgun (WGS) entry which is preliminary data.</text>
</comment>
<keyword evidence="4" id="KW-1185">Reference proteome</keyword>
<dbReference type="OrthoDB" id="5654216at2"/>
<proteinExistence type="predicted"/>
<dbReference type="RefSeq" id="WP_035888770.1">
    <property type="nucleotide sequence ID" value="NZ_JNCF01000016.1"/>
</dbReference>
<name>A0A0A2SUT0_9GAMM</name>
<dbReference type="STRING" id="1498499.EP47_05720"/>
<dbReference type="InterPro" id="IPR036680">
    <property type="entry name" value="SPOR-like_sf"/>
</dbReference>
<keyword evidence="1" id="KW-0472">Membrane</keyword>
<evidence type="ECO:0000256" key="1">
    <source>
        <dbReference type="SAM" id="Phobius"/>
    </source>
</evidence>
<dbReference type="InterPro" id="IPR007730">
    <property type="entry name" value="SPOR-like_dom"/>
</dbReference>
<evidence type="ECO:0000259" key="2">
    <source>
        <dbReference type="PROSITE" id="PS51724"/>
    </source>
</evidence>
<dbReference type="GO" id="GO:0042834">
    <property type="term" value="F:peptidoglycan binding"/>
    <property type="evidence" value="ECO:0007669"/>
    <property type="project" value="InterPro"/>
</dbReference>
<evidence type="ECO:0000313" key="3">
    <source>
        <dbReference type="EMBL" id="KGP63481.1"/>
    </source>
</evidence>
<dbReference type="AlphaFoldDB" id="A0A0A2SUT0"/>
<dbReference type="Proteomes" id="UP000054422">
    <property type="component" value="Unassembled WGS sequence"/>
</dbReference>
<keyword evidence="1" id="KW-1133">Transmembrane helix</keyword>
<dbReference type="PANTHER" id="PTHR38687">
    <property type="entry name" value="CELL DIVISION PROTEIN DEDD-RELATED"/>
    <property type="match status" value="1"/>
</dbReference>
<dbReference type="SUPFAM" id="SSF110997">
    <property type="entry name" value="Sporulation related repeat"/>
    <property type="match status" value="1"/>
</dbReference>
<dbReference type="InterPro" id="IPR052521">
    <property type="entry name" value="Cell_div_SPOR-domain"/>
</dbReference>
<dbReference type="GO" id="GO:0030428">
    <property type="term" value="C:cell septum"/>
    <property type="evidence" value="ECO:0007669"/>
    <property type="project" value="TreeGrafter"/>
</dbReference>
<dbReference type="EMBL" id="JNCF01000016">
    <property type="protein sequence ID" value="KGP63481.1"/>
    <property type="molecule type" value="Genomic_DNA"/>
</dbReference>
<reference evidence="3 4" key="1">
    <citation type="submission" date="2014-05" db="EMBL/GenBank/DDBJ databases">
        <authorList>
            <person name="Rizzardi K."/>
            <person name="Winiecka-Krusnell J."/>
            <person name="Ramliden M."/>
            <person name="Alm E."/>
            <person name="Andersson S."/>
            <person name="Byfors S."/>
        </authorList>
    </citation>
    <scope>NUCLEOTIDE SEQUENCE [LARGE SCALE GENOMIC DNA]</scope>
    <source>
        <strain evidence="3 4">LEGN</strain>
    </source>
</reference>
<accession>A0A0A2SUT0</accession>
<evidence type="ECO:0000313" key="4">
    <source>
        <dbReference type="Proteomes" id="UP000054422"/>
    </source>
</evidence>
<dbReference type="Pfam" id="PF05036">
    <property type="entry name" value="SPOR"/>
    <property type="match status" value="1"/>
</dbReference>